<dbReference type="InterPro" id="IPR011992">
    <property type="entry name" value="EF-hand-dom_pair"/>
</dbReference>
<dbReference type="SUPFAM" id="SSF47473">
    <property type="entry name" value="EF-hand"/>
    <property type="match status" value="1"/>
</dbReference>
<sequence length="393" mass="43574">MKKRKELNALIGLAGDSRRKKPKKGSGHRLLRTEPPDSDSESSSEEEEEFGVAGNRSRFVKGDYLRCCKICYPLCAFVILAACVMACVGLVWMQVALKEDLDALKEKFRTMESNQKSSFQEIPKLNEELLSKQKRLEKIESGELGLNKVWINITEMNKQISLLTSAVNHLKANVKSAADLISLPATVEGLQKKEHILKDTSGSNQIIPSPSATSEPDNGTHSENLKQLDDRAATLKRESLYQVTNRTESVKSQSIKKEASSDSQVSKLREKLQLINALTNKPESSRPPETANEEQVQSFTSEPSTSPKRPRSLGGQIEKAAQLRPISIPGISSIKDLEDLFHKTGQDMDGKLTYQEIWNSLGSAVPEPERLRAFDFDGDGGYSLSELRVALGF</sequence>
<dbReference type="PANTHER" id="PTHR15717">
    <property type="entry name" value="PROTEIN KIAA0494"/>
    <property type="match status" value="1"/>
</dbReference>
<evidence type="ECO:0000256" key="2">
    <source>
        <dbReference type="SAM" id="Phobius"/>
    </source>
</evidence>
<feature type="compositionally biased region" description="Basic residues" evidence="1">
    <location>
        <begin position="18"/>
        <end position="30"/>
    </location>
</feature>
<protein>
    <submittedName>
        <fullName evidence="4">EF-hand calcium binding domain 14</fullName>
    </submittedName>
</protein>
<reference evidence="4 5" key="1">
    <citation type="submission" date="2017-08" db="EMBL/GenBank/DDBJ databases">
        <title>USMARCv1.0.</title>
        <authorList>
            <person name="Hannum G.I."/>
            <person name="Koren S."/>
            <person name="Schroeder S.G."/>
            <person name="Chin S.C."/>
            <person name="Nonneman D.J."/>
            <person name="Becker S.A."/>
            <person name="Rosen B.D."/>
            <person name="Bickhart D.M."/>
            <person name="Putnam N.H."/>
            <person name="Green R.E."/>
            <person name="Tuggle C.K."/>
            <person name="Liu H."/>
            <person name="Rohrer G.A."/>
            <person name="Warr A."/>
            <person name="Hall R."/>
            <person name="Kim K."/>
            <person name="Hume D.A."/>
            <person name="Talbot R."/>
            <person name="Chow W."/>
            <person name="Howe K."/>
            <person name="Schwartz A.S."/>
            <person name="Watson M."/>
            <person name="Archibald A.L."/>
            <person name="Phillippy A.M."/>
            <person name="Smith T.P.L."/>
        </authorList>
    </citation>
    <scope>NUCLEOTIDE SEQUENCE [LARGE SCALE GENOMIC DNA]</scope>
</reference>
<feature type="compositionally biased region" description="Polar residues" evidence="1">
    <location>
        <begin position="200"/>
        <end position="217"/>
    </location>
</feature>
<feature type="compositionally biased region" description="Acidic residues" evidence="1">
    <location>
        <begin position="36"/>
        <end position="49"/>
    </location>
</feature>
<accession>A0A4X1WAC1</accession>
<name>A0A4X1WAC1_PIG</name>
<dbReference type="PROSITE" id="PS50222">
    <property type="entry name" value="EF_HAND_2"/>
    <property type="match status" value="1"/>
</dbReference>
<feature type="region of interest" description="Disordered" evidence="1">
    <location>
        <begin position="1"/>
        <end position="49"/>
    </location>
</feature>
<organism evidence="4 5">
    <name type="scientific">Sus scrofa</name>
    <name type="common">Pig</name>
    <dbReference type="NCBI Taxonomy" id="9823"/>
    <lineage>
        <taxon>Eukaryota</taxon>
        <taxon>Metazoa</taxon>
        <taxon>Chordata</taxon>
        <taxon>Craniata</taxon>
        <taxon>Vertebrata</taxon>
        <taxon>Euteleostomi</taxon>
        <taxon>Mammalia</taxon>
        <taxon>Eutheria</taxon>
        <taxon>Laurasiatheria</taxon>
        <taxon>Artiodactyla</taxon>
        <taxon>Suina</taxon>
        <taxon>Suidae</taxon>
        <taxon>Sus</taxon>
    </lineage>
</organism>
<dbReference type="PANTHER" id="PTHR15717:SF2">
    <property type="entry name" value="EF-HAND CALCIUM-BINDING DOMAIN-CONTAINING PROTEIN 14"/>
    <property type="match status" value="1"/>
</dbReference>
<dbReference type="InterPro" id="IPR042352">
    <property type="entry name" value="EFCAB14"/>
</dbReference>
<keyword evidence="2" id="KW-1133">Transmembrane helix</keyword>
<reference evidence="4" key="2">
    <citation type="submission" date="2025-08" db="UniProtKB">
        <authorList>
            <consortium name="Ensembl"/>
        </authorList>
    </citation>
    <scope>IDENTIFICATION</scope>
</reference>
<feature type="compositionally biased region" description="Polar residues" evidence="1">
    <location>
        <begin position="244"/>
        <end position="253"/>
    </location>
</feature>
<dbReference type="AlphaFoldDB" id="A0A4X1WAC1"/>
<evidence type="ECO:0000256" key="1">
    <source>
        <dbReference type="SAM" id="MobiDB-lite"/>
    </source>
</evidence>
<feature type="compositionally biased region" description="Polar residues" evidence="1">
    <location>
        <begin position="293"/>
        <end position="307"/>
    </location>
</feature>
<evidence type="ECO:0000313" key="4">
    <source>
        <dbReference type="Ensembl" id="ENSSSCP00070051413.1"/>
    </source>
</evidence>
<dbReference type="GO" id="GO:0005509">
    <property type="term" value="F:calcium ion binding"/>
    <property type="evidence" value="ECO:0007669"/>
    <property type="project" value="InterPro"/>
</dbReference>
<evidence type="ECO:0000259" key="3">
    <source>
        <dbReference type="PROSITE" id="PS50222"/>
    </source>
</evidence>
<dbReference type="Proteomes" id="UP000314985">
    <property type="component" value="Chromosome 6"/>
</dbReference>
<feature type="region of interest" description="Disordered" evidence="1">
    <location>
        <begin position="199"/>
        <end position="224"/>
    </location>
</feature>
<proteinExistence type="predicted"/>
<dbReference type="InterPro" id="IPR002048">
    <property type="entry name" value="EF_hand_dom"/>
</dbReference>
<keyword evidence="2" id="KW-0472">Membrane</keyword>
<feature type="domain" description="EF-hand" evidence="3">
    <location>
        <begin position="332"/>
        <end position="367"/>
    </location>
</feature>
<feature type="transmembrane region" description="Helical" evidence="2">
    <location>
        <begin position="70"/>
        <end position="93"/>
    </location>
</feature>
<dbReference type="Ensembl" id="ENSSSCT00070060347.1">
    <property type="protein sequence ID" value="ENSSSCP00070051413.1"/>
    <property type="gene ID" value="ENSSSCG00070030025.1"/>
</dbReference>
<gene>
    <name evidence="4" type="primary">EFCAB14</name>
</gene>
<feature type="region of interest" description="Disordered" evidence="1">
    <location>
        <begin position="278"/>
        <end position="314"/>
    </location>
</feature>
<keyword evidence="2" id="KW-0812">Transmembrane</keyword>
<feature type="region of interest" description="Disordered" evidence="1">
    <location>
        <begin position="244"/>
        <end position="266"/>
    </location>
</feature>
<evidence type="ECO:0000313" key="5">
    <source>
        <dbReference type="Proteomes" id="UP000314985"/>
    </source>
</evidence>